<feature type="compositionally biased region" description="Basic and acidic residues" evidence="1">
    <location>
        <begin position="145"/>
        <end position="160"/>
    </location>
</feature>
<gene>
    <name evidence="3" type="ORF">SAMN05421806_102538</name>
</gene>
<dbReference type="Proteomes" id="UP000199155">
    <property type="component" value="Unassembled WGS sequence"/>
</dbReference>
<dbReference type="PROSITE" id="PS51257">
    <property type="entry name" value="PROKAR_LIPOPROTEIN"/>
    <property type="match status" value="1"/>
</dbReference>
<dbReference type="OrthoDB" id="7949713at2"/>
<dbReference type="EMBL" id="FNFF01000002">
    <property type="protein sequence ID" value="SDJ79020.1"/>
    <property type="molecule type" value="Genomic_DNA"/>
</dbReference>
<feature type="signal peptide" evidence="2">
    <location>
        <begin position="1"/>
        <end position="22"/>
    </location>
</feature>
<organism evidence="3 4">
    <name type="scientific">Streptomyces indicus</name>
    <dbReference type="NCBI Taxonomy" id="417292"/>
    <lineage>
        <taxon>Bacteria</taxon>
        <taxon>Bacillati</taxon>
        <taxon>Actinomycetota</taxon>
        <taxon>Actinomycetes</taxon>
        <taxon>Kitasatosporales</taxon>
        <taxon>Streptomycetaceae</taxon>
        <taxon>Streptomyces</taxon>
    </lineage>
</organism>
<sequence>MGRSTRSLRGVLAAAPLVLALALTGCGSGDDGSGVASVSGAKKDGAEPSASADPQEMGMKYAQCMRENGVPMDDPEPGGGIRLKVDGSIPKATVDKAMEACRKYQPQGGMGKNGEGAKKMREFAQCMRKNGVEDFPDPEEGGGIRIDKGLADDPDFEKAQEACGDLMGGKPQTQEKG</sequence>
<dbReference type="RefSeq" id="WP_093608280.1">
    <property type="nucleotide sequence ID" value="NZ_FNFF01000002.1"/>
</dbReference>
<dbReference type="AlphaFoldDB" id="A0A1G8WN16"/>
<evidence type="ECO:0000256" key="1">
    <source>
        <dbReference type="SAM" id="MobiDB-lite"/>
    </source>
</evidence>
<proteinExistence type="predicted"/>
<evidence type="ECO:0000256" key="2">
    <source>
        <dbReference type="SAM" id="SignalP"/>
    </source>
</evidence>
<keyword evidence="4" id="KW-1185">Reference proteome</keyword>
<reference evidence="3 4" key="1">
    <citation type="submission" date="2016-10" db="EMBL/GenBank/DDBJ databases">
        <authorList>
            <person name="de Groot N.N."/>
        </authorList>
    </citation>
    <scope>NUCLEOTIDE SEQUENCE [LARGE SCALE GENOMIC DNA]</scope>
    <source>
        <strain evidence="3 4">CGMCC 4.5727</strain>
    </source>
</reference>
<name>A0A1G8WN16_9ACTN</name>
<feature type="chain" id="PRO_5039691015" description="PT repeat-containing protein" evidence="2">
    <location>
        <begin position="23"/>
        <end position="177"/>
    </location>
</feature>
<evidence type="ECO:0000313" key="4">
    <source>
        <dbReference type="Proteomes" id="UP000199155"/>
    </source>
</evidence>
<evidence type="ECO:0008006" key="5">
    <source>
        <dbReference type="Google" id="ProtNLM"/>
    </source>
</evidence>
<evidence type="ECO:0000313" key="3">
    <source>
        <dbReference type="EMBL" id="SDJ79020.1"/>
    </source>
</evidence>
<feature type="region of interest" description="Disordered" evidence="1">
    <location>
        <begin position="28"/>
        <end position="87"/>
    </location>
</feature>
<accession>A0A1G8WN16</accession>
<dbReference type="STRING" id="417292.SAMN05421806_102538"/>
<keyword evidence="2" id="KW-0732">Signal</keyword>
<protein>
    <recommendedName>
        <fullName evidence="5">PT repeat-containing protein</fullName>
    </recommendedName>
</protein>
<feature type="region of interest" description="Disordered" evidence="1">
    <location>
        <begin position="131"/>
        <end position="177"/>
    </location>
</feature>